<keyword evidence="1" id="KW-0645">Protease</keyword>
<keyword evidence="5" id="KW-0482">Metalloprotease</keyword>
<dbReference type="PROSITE" id="PS50249">
    <property type="entry name" value="MPN"/>
    <property type="match status" value="1"/>
</dbReference>
<feature type="domain" description="MPN" evidence="6">
    <location>
        <begin position="1"/>
        <end position="142"/>
    </location>
</feature>
<dbReference type="InterPro" id="IPR025657">
    <property type="entry name" value="RadC_JAB"/>
</dbReference>
<keyword evidence="2" id="KW-0479">Metal-binding</keyword>
<reference evidence="7" key="1">
    <citation type="submission" date="2021-08" db="EMBL/GenBank/DDBJ databases">
        <title>Sphingopyxis panaciterrulae sp. nov., isolated from the surface water of the Yellow Sea.</title>
        <authorList>
            <person name="Gao Z."/>
            <person name="Zhang D."/>
            <person name="Zhang A."/>
        </authorList>
    </citation>
    <scope>NUCLEOTIDE SEQUENCE</scope>
    <source>
        <strain evidence="7">XHP0097</strain>
    </source>
</reference>
<evidence type="ECO:0000313" key="7">
    <source>
        <dbReference type="EMBL" id="MBY4636900.1"/>
    </source>
</evidence>
<organism evidence="7 8">
    <name type="scientific">Sphingopyxis jiangsuensis</name>
    <dbReference type="NCBI Taxonomy" id="2871171"/>
    <lineage>
        <taxon>Bacteria</taxon>
        <taxon>Pseudomonadati</taxon>
        <taxon>Pseudomonadota</taxon>
        <taxon>Alphaproteobacteria</taxon>
        <taxon>Sphingomonadales</taxon>
        <taxon>Sphingomonadaceae</taxon>
        <taxon>Sphingopyxis</taxon>
    </lineage>
</organism>
<keyword evidence="8" id="KW-1185">Reference proteome</keyword>
<keyword evidence="4" id="KW-0862">Zinc</keyword>
<dbReference type="SUPFAM" id="SSF102712">
    <property type="entry name" value="JAB1/MPN domain"/>
    <property type="match status" value="1"/>
</dbReference>
<dbReference type="EMBL" id="JAILXK010000001">
    <property type="protein sequence ID" value="MBY4636900.1"/>
    <property type="molecule type" value="Genomic_DNA"/>
</dbReference>
<evidence type="ECO:0000256" key="5">
    <source>
        <dbReference type="ARBA" id="ARBA00023049"/>
    </source>
</evidence>
<dbReference type="InterPro" id="IPR020891">
    <property type="entry name" value="UPF0758_CS"/>
</dbReference>
<dbReference type="PROSITE" id="PS01302">
    <property type="entry name" value="UPF0758"/>
    <property type="match status" value="1"/>
</dbReference>
<evidence type="ECO:0000313" key="8">
    <source>
        <dbReference type="Proteomes" id="UP001166571"/>
    </source>
</evidence>
<dbReference type="Proteomes" id="UP001166571">
    <property type="component" value="Unassembled WGS sequence"/>
</dbReference>
<evidence type="ECO:0000256" key="1">
    <source>
        <dbReference type="ARBA" id="ARBA00022670"/>
    </source>
</evidence>
<evidence type="ECO:0000256" key="4">
    <source>
        <dbReference type="ARBA" id="ARBA00022833"/>
    </source>
</evidence>
<sequence>MLLHDPLGRLPGPAAREGFVALSCEDEITTGLLRPFFSSDRENLVILAFDAFERLCFAERIKSRHRAQCAVPASIWRRLSACRGATVRIAHNHPSGAAWPSEADLAATRQIAATLGLLDIMLVDHQILVASGHFSFRRARLL</sequence>
<accession>A0ABS7MCZ8</accession>
<keyword evidence="3" id="KW-0378">Hydrolase</keyword>
<proteinExistence type="predicted"/>
<dbReference type="InterPro" id="IPR037518">
    <property type="entry name" value="MPN"/>
</dbReference>
<gene>
    <name evidence="7" type="ORF">K5P26_07080</name>
</gene>
<protein>
    <submittedName>
        <fullName evidence="7">DNA repair protein RadC</fullName>
    </submittedName>
</protein>
<dbReference type="PANTHER" id="PTHR30471:SF3">
    <property type="entry name" value="UPF0758 PROTEIN YEES-RELATED"/>
    <property type="match status" value="1"/>
</dbReference>
<evidence type="ECO:0000256" key="2">
    <source>
        <dbReference type="ARBA" id="ARBA00022723"/>
    </source>
</evidence>
<dbReference type="Gene3D" id="3.40.140.10">
    <property type="entry name" value="Cytidine Deaminase, domain 2"/>
    <property type="match status" value="1"/>
</dbReference>
<dbReference type="RefSeq" id="WP_201925189.1">
    <property type="nucleotide sequence ID" value="NZ_JAERPO010000001.1"/>
</dbReference>
<dbReference type="InterPro" id="IPR001405">
    <property type="entry name" value="UPF0758"/>
</dbReference>
<comment type="caution">
    <text evidence="7">The sequence shown here is derived from an EMBL/GenBank/DDBJ whole genome shotgun (WGS) entry which is preliminary data.</text>
</comment>
<dbReference type="Pfam" id="PF04002">
    <property type="entry name" value="RadC"/>
    <property type="match status" value="1"/>
</dbReference>
<evidence type="ECO:0000256" key="3">
    <source>
        <dbReference type="ARBA" id="ARBA00022801"/>
    </source>
</evidence>
<evidence type="ECO:0000259" key="6">
    <source>
        <dbReference type="PROSITE" id="PS50249"/>
    </source>
</evidence>
<dbReference type="PANTHER" id="PTHR30471">
    <property type="entry name" value="DNA REPAIR PROTEIN RADC"/>
    <property type="match status" value="1"/>
</dbReference>
<name>A0ABS7MCZ8_9SPHN</name>